<evidence type="ECO:0000313" key="10">
    <source>
        <dbReference type="EMBL" id="CAH2224993.1"/>
    </source>
</evidence>
<keyword evidence="5" id="KW-0496">Mitochondrion</keyword>
<comment type="subcellular location">
    <subcellularLocation>
        <location evidence="1">Mitochondrion</location>
    </subcellularLocation>
</comment>
<organism evidence="10 11">
    <name type="scientific">Pelobates cultripes</name>
    <name type="common">Western spadefoot toad</name>
    <dbReference type="NCBI Taxonomy" id="61616"/>
    <lineage>
        <taxon>Eukaryota</taxon>
        <taxon>Metazoa</taxon>
        <taxon>Chordata</taxon>
        <taxon>Craniata</taxon>
        <taxon>Vertebrata</taxon>
        <taxon>Euteleostomi</taxon>
        <taxon>Amphibia</taxon>
        <taxon>Batrachia</taxon>
        <taxon>Anura</taxon>
        <taxon>Pelobatoidea</taxon>
        <taxon>Pelobatidae</taxon>
        <taxon>Pelobates</taxon>
    </lineage>
</organism>
<feature type="compositionally biased region" description="Basic and acidic residues" evidence="9">
    <location>
        <begin position="65"/>
        <end position="81"/>
    </location>
</feature>
<proteinExistence type="inferred from homology"/>
<reference evidence="10" key="1">
    <citation type="submission" date="2022-03" db="EMBL/GenBank/DDBJ databases">
        <authorList>
            <person name="Alioto T."/>
            <person name="Alioto T."/>
            <person name="Gomez Garrido J."/>
        </authorList>
    </citation>
    <scope>NUCLEOTIDE SEQUENCE</scope>
</reference>
<evidence type="ECO:0000256" key="1">
    <source>
        <dbReference type="ARBA" id="ARBA00004173"/>
    </source>
</evidence>
<dbReference type="GO" id="GO:0003735">
    <property type="term" value="F:structural constituent of ribosome"/>
    <property type="evidence" value="ECO:0007669"/>
    <property type="project" value="InterPro"/>
</dbReference>
<dbReference type="PANTHER" id="PTHR13231">
    <property type="entry name" value="MITOCHONDRIAL RIBOSOMAL PROTEIN S31"/>
    <property type="match status" value="1"/>
</dbReference>
<dbReference type="PANTHER" id="PTHR13231:SF3">
    <property type="entry name" value="SMALL RIBOSOMAL SUBUNIT PROTEIN MS31"/>
    <property type="match status" value="1"/>
</dbReference>
<dbReference type="PROSITE" id="PS51257">
    <property type="entry name" value="PROKAR_LIPOPROTEIN"/>
    <property type="match status" value="1"/>
</dbReference>
<dbReference type="Pfam" id="PF15433">
    <property type="entry name" value="MRP-S31"/>
    <property type="match status" value="1"/>
</dbReference>
<comment type="similarity">
    <text evidence="2">Belongs to the mitochondrion-specific ribosomal protein mS31 family.</text>
</comment>
<evidence type="ECO:0000256" key="7">
    <source>
        <dbReference type="ARBA" id="ARBA00035133"/>
    </source>
</evidence>
<keyword evidence="3" id="KW-0809">Transit peptide</keyword>
<evidence type="ECO:0000256" key="5">
    <source>
        <dbReference type="ARBA" id="ARBA00023128"/>
    </source>
</evidence>
<evidence type="ECO:0000256" key="3">
    <source>
        <dbReference type="ARBA" id="ARBA00022946"/>
    </source>
</evidence>
<sequence length="381" mass="43875">MYRRIAQSLWVDGMWVTSRGVIAGTSTLSTSCRKVDHPLRWLHAGTVNRCDKREPLSEKAANGKQQEEAKEKAPEPSPKENLLDMIGGMKVEISSKSRFQALKVSKAKAHNTEQVGNMETTSSMFQRVAEEIQEERKPLSPDMVAAVSAVASSLPLNKKQVESELLQQLRKHEQETDVQRKAENQLSNIISEMKIGKRTRSRSAANEIRFDDDGQGFTNNRGVTQELNSVRRRGLYAGKRLNIFPVIEEVEQPTGTESCLSLWDLELANQIATTCEQPPRNGFEEMIQWTKERKLWTFPIDNETGFDEEQNVEFHEHIFLDRYLEDFPKQGPIRHFMELVVCGLSKNPYISVKQKKDHIDWFRDYFEEKKDILRESDVYVN</sequence>
<dbReference type="Proteomes" id="UP001295444">
    <property type="component" value="Chromosome 01"/>
</dbReference>
<evidence type="ECO:0000256" key="4">
    <source>
        <dbReference type="ARBA" id="ARBA00022980"/>
    </source>
</evidence>
<evidence type="ECO:0000256" key="2">
    <source>
        <dbReference type="ARBA" id="ARBA00011057"/>
    </source>
</evidence>
<dbReference type="GO" id="GO:0005763">
    <property type="term" value="C:mitochondrial small ribosomal subunit"/>
    <property type="evidence" value="ECO:0007669"/>
    <property type="project" value="InterPro"/>
</dbReference>
<dbReference type="EMBL" id="OW240912">
    <property type="protein sequence ID" value="CAH2224993.1"/>
    <property type="molecule type" value="Genomic_DNA"/>
</dbReference>
<accession>A0AAD1R7E0</accession>
<keyword evidence="11" id="KW-1185">Reference proteome</keyword>
<evidence type="ECO:0000256" key="9">
    <source>
        <dbReference type="SAM" id="MobiDB-lite"/>
    </source>
</evidence>
<dbReference type="AlphaFoldDB" id="A0AAD1R7E0"/>
<evidence type="ECO:0000313" key="11">
    <source>
        <dbReference type="Proteomes" id="UP001295444"/>
    </source>
</evidence>
<feature type="region of interest" description="Disordered" evidence="9">
    <location>
        <begin position="52"/>
        <end position="81"/>
    </location>
</feature>
<evidence type="ECO:0000256" key="6">
    <source>
        <dbReference type="ARBA" id="ARBA00023274"/>
    </source>
</evidence>
<gene>
    <name evidence="10" type="ORF">PECUL_23A015899</name>
</gene>
<protein>
    <recommendedName>
        <fullName evidence="7">Small ribosomal subunit protein mS31</fullName>
    </recommendedName>
    <alternativeName>
        <fullName evidence="8">28S ribosomal protein S31, mitochondrial</fullName>
    </alternativeName>
</protein>
<name>A0AAD1R7E0_PELCU</name>
<dbReference type="InterPro" id="IPR026299">
    <property type="entry name" value="MRP-S31"/>
</dbReference>
<keyword evidence="6" id="KW-0687">Ribonucleoprotein</keyword>
<keyword evidence="4" id="KW-0689">Ribosomal protein</keyword>
<evidence type="ECO:0000256" key="8">
    <source>
        <dbReference type="ARBA" id="ARBA00035363"/>
    </source>
</evidence>